<dbReference type="InterPro" id="IPR042099">
    <property type="entry name" value="ANL_N_sf"/>
</dbReference>
<accession>A0A151J5F3</accession>
<feature type="domain" description="AMP-dependent synthetase/ligase" evidence="5">
    <location>
        <begin position="466"/>
        <end position="807"/>
    </location>
</feature>
<dbReference type="GO" id="GO:0016405">
    <property type="term" value="F:CoA-ligase activity"/>
    <property type="evidence" value="ECO:0007669"/>
    <property type="project" value="TreeGrafter"/>
</dbReference>
<name>A0A151J5F3_9HYME</name>
<comment type="similarity">
    <text evidence="2">Belongs to the ATP-dependent AMP-binding enzyme family.</text>
</comment>
<gene>
    <name evidence="7" type="ORF">ALC57_09464</name>
</gene>
<feature type="domain" description="AMP-binding enzyme C-terminal" evidence="6">
    <location>
        <begin position="880"/>
        <end position="944"/>
    </location>
</feature>
<feature type="non-terminal residue" evidence="7">
    <location>
        <position position="1"/>
    </location>
</feature>
<dbReference type="PANTHER" id="PTHR24096">
    <property type="entry name" value="LONG-CHAIN-FATTY-ACID--COA LIGASE"/>
    <property type="match status" value="1"/>
</dbReference>
<dbReference type="InterPro" id="IPR025110">
    <property type="entry name" value="AMP-bd_C"/>
</dbReference>
<dbReference type="Gene3D" id="3.40.50.980">
    <property type="match status" value="2"/>
</dbReference>
<dbReference type="Pfam" id="PF00501">
    <property type="entry name" value="AMP-binding"/>
    <property type="match status" value="3"/>
</dbReference>
<keyword evidence="8" id="KW-1185">Reference proteome</keyword>
<dbReference type="GO" id="GO:0005777">
    <property type="term" value="C:peroxisome"/>
    <property type="evidence" value="ECO:0007669"/>
    <property type="project" value="UniProtKB-SubCell"/>
</dbReference>
<evidence type="ECO:0000256" key="2">
    <source>
        <dbReference type="ARBA" id="ARBA00006432"/>
    </source>
</evidence>
<dbReference type="GO" id="GO:0004497">
    <property type="term" value="F:monooxygenase activity"/>
    <property type="evidence" value="ECO:0007669"/>
    <property type="project" value="UniProtKB-KW"/>
</dbReference>
<evidence type="ECO:0000256" key="4">
    <source>
        <dbReference type="ARBA" id="ARBA00023140"/>
    </source>
</evidence>
<dbReference type="Gene3D" id="3.30.300.30">
    <property type="match status" value="2"/>
</dbReference>
<evidence type="ECO:0000259" key="5">
    <source>
        <dbReference type="Pfam" id="PF00501"/>
    </source>
</evidence>
<evidence type="ECO:0000313" key="8">
    <source>
        <dbReference type="Proteomes" id="UP000078492"/>
    </source>
</evidence>
<dbReference type="Gene3D" id="2.30.38.10">
    <property type="entry name" value="Luciferase, Domain 3"/>
    <property type="match status" value="1"/>
</dbReference>
<keyword evidence="4" id="KW-0576">Peroxisome</keyword>
<dbReference type="InterPro" id="IPR045851">
    <property type="entry name" value="AMP-bd_C_sf"/>
</dbReference>
<sequence length="1441" mass="167624">VLQINAVTEEQITYQQMRENSVKCALWLKQSHYKNITIVSTRYKMLEYIPFLASLYVGGIVNTWDDKNMDDILRIACFMSRYRPNVIFIDSHNYSRLKEVLPSIYHKDSKMNPPKIITFDRIEGVDCLESILNNDFEKTKIEEFSCVKMKPQDTVAITFSPSATNYSDSKVYIRCFAFTYPSNQEVPVMSSGEIGLWYASLNWSYGMILTVRCIISYVTVIKCSKFSDKNMYETIQKYKVSWIFLESKMCNQIFYTDIRMYDISSLKQLVIDDSAIYFSDAQKKLYQKFINVSIVQVYSIAKFCIIAAYQRNNQQYESSGYVAKNVQLMVLDIESKKPVGSNKAGTIWYAFVWKFCSPQTCKLQNCYNYKAKEDTICKEEYYINEWYCTQDYGYYKEDGEIYLIDKVKDLIKYRTYHLSPTRIENTLLQHPAVSEVVVLSVPHLTDGQHPVAYVKKECGAEINAVTEEQTTYQQMRENSVKCALWFQQLRCKKNIIAICTRHKMLEYIPFLASLYVGAIVNTWDEKNMINAVCIANFLTEYRPNIIFIDSHNYSRLKMVLQCIDYKDSEMNPPKIITFDRIEGVDCLESILNNDFEKTKIDEFSCVKMKPNDIVAKMFSHSATGDFDNKVYICCFAFTYPSNQEVPVMSSGDIGLWYASLNWSYGMILTVRCIISYVTVIKCSKFSDENMYETIQKYKVSWIFLESKMCNQIFYTDIRVYDISSLKQLVIDDSAIYFSDAQNKLCKKFINVSIVQVYSIAKFCIIAAYQRNNQFESNGYVAKNVQLTVCDMESIKPVRSNKAGMIWYAFIWKFCSPQTCKLQNCYNYKAKEDTICKEEYYINRWYCTQDYGYYEDGEIYLVDKVKDLIKYRTFLLSPTRIENMLLQHPAVSEVAVLSVPHPTDGQHPVAYVKKECGAEVTEKELITFVANGLPEIYQLRGGVHFKIDTYIIKSTVGINKNISFINNIIVHLLIDAMTEEQTTYQQMRENSVKCALWFQQLRCKKNIIAICTRHKMLEYIPFLASLYIGAIINSWDKKYMEDRIRIMYFLLEYEPDIIFIDSDNYKELKLAIKIINAKINIDPPKIITFDRIEGVDSLESILNNDFEKTKIDEFSCMKMEPLDIVAIMFSPSATSYPNSKIFIRCFALTYPSNQEVPVMFSGDIGLWYASLNWSYGVILTVRCIISYVTVIKCPKFSDKNMYETIEKYKVSWIFLESKMCIKNVFYTDIHKYDVSSIKQLIIDDSTMNFSKAQRELWDKFKNICIIQIYSIVEACIIVAFQRDNLRLGSSGYVAKNVQLKFLEIYSQKILGPFSKKWQCTGDYGYYDKNGEIFLIDKIKDLIKYRVFHLSPTKIENTLLRHPAVSEVVVRSVPHPINGQHPVAYVKKECGAEVTEKELITFVANELPEIYQLRGGVHFKICVPYLPNGKIDRMLAPGYTSLY</sequence>
<keyword evidence="7" id="KW-0560">Oxidoreductase</keyword>
<evidence type="ECO:0000256" key="1">
    <source>
        <dbReference type="ARBA" id="ARBA00004275"/>
    </source>
</evidence>
<dbReference type="Gene3D" id="3.40.50.12780">
    <property type="entry name" value="N-terminal domain of ligase-like"/>
    <property type="match status" value="2"/>
</dbReference>
<feature type="domain" description="AMP-binding enzyme C-terminal" evidence="6">
    <location>
        <begin position="423"/>
        <end position="460"/>
    </location>
</feature>
<dbReference type="STRING" id="471704.A0A151J5F3"/>
<organism evidence="7 8">
    <name type="scientific">Trachymyrmex cornetzi</name>
    <dbReference type="NCBI Taxonomy" id="471704"/>
    <lineage>
        <taxon>Eukaryota</taxon>
        <taxon>Metazoa</taxon>
        <taxon>Ecdysozoa</taxon>
        <taxon>Arthropoda</taxon>
        <taxon>Hexapoda</taxon>
        <taxon>Insecta</taxon>
        <taxon>Pterygota</taxon>
        <taxon>Neoptera</taxon>
        <taxon>Endopterygota</taxon>
        <taxon>Hymenoptera</taxon>
        <taxon>Apocrita</taxon>
        <taxon>Aculeata</taxon>
        <taxon>Formicoidea</taxon>
        <taxon>Formicidae</taxon>
        <taxon>Myrmicinae</taxon>
        <taxon>Trachymyrmex</taxon>
    </lineage>
</organism>
<feature type="domain" description="AMP-dependent synthetase/ligase" evidence="5">
    <location>
        <begin position="977"/>
        <end position="1307"/>
    </location>
</feature>
<evidence type="ECO:0000256" key="3">
    <source>
        <dbReference type="ARBA" id="ARBA00022598"/>
    </source>
</evidence>
<keyword evidence="3" id="KW-0436">Ligase</keyword>
<feature type="domain" description="AMP-dependent synthetase/ligase" evidence="5">
    <location>
        <begin position="9"/>
        <end position="349"/>
    </location>
</feature>
<dbReference type="Pfam" id="PF13193">
    <property type="entry name" value="AMP-binding_C"/>
    <property type="match status" value="3"/>
</dbReference>
<dbReference type="Proteomes" id="UP000078492">
    <property type="component" value="Unassembled WGS sequence"/>
</dbReference>
<protein>
    <submittedName>
        <fullName evidence="7">Luciferin 4-monooxygenase</fullName>
    </submittedName>
</protein>
<dbReference type="EMBL" id="KQ980017">
    <property type="protein sequence ID" value="KYN18217.1"/>
    <property type="molecule type" value="Genomic_DNA"/>
</dbReference>
<evidence type="ECO:0000259" key="6">
    <source>
        <dbReference type="Pfam" id="PF13193"/>
    </source>
</evidence>
<feature type="domain" description="AMP-binding enzyme C-terminal" evidence="6">
    <location>
        <begin position="1352"/>
        <end position="1417"/>
    </location>
</feature>
<reference evidence="7 8" key="1">
    <citation type="submission" date="2015-09" db="EMBL/GenBank/DDBJ databases">
        <title>Trachymyrmex cornetzi WGS genome.</title>
        <authorList>
            <person name="Nygaard S."/>
            <person name="Hu H."/>
            <person name="Boomsma J."/>
            <person name="Zhang G."/>
        </authorList>
    </citation>
    <scope>NUCLEOTIDE SEQUENCE [LARGE SCALE GENOMIC DNA]</scope>
    <source>
        <strain evidence="7">Tcor2-1</strain>
        <tissue evidence="7">Whole body</tissue>
    </source>
</reference>
<comment type="subcellular location">
    <subcellularLocation>
        <location evidence="1">Peroxisome</location>
    </subcellularLocation>
</comment>
<keyword evidence="7" id="KW-0503">Monooxygenase</keyword>
<proteinExistence type="inferred from homology"/>
<evidence type="ECO:0000313" key="7">
    <source>
        <dbReference type="EMBL" id="KYN18217.1"/>
    </source>
</evidence>
<dbReference type="PANTHER" id="PTHR24096:SF149">
    <property type="entry name" value="AMP-BINDING DOMAIN-CONTAINING PROTEIN-RELATED"/>
    <property type="match status" value="1"/>
</dbReference>
<dbReference type="SUPFAM" id="SSF56801">
    <property type="entry name" value="Acetyl-CoA synthetase-like"/>
    <property type="match status" value="3"/>
</dbReference>
<dbReference type="InterPro" id="IPR000873">
    <property type="entry name" value="AMP-dep_synth/lig_dom"/>
</dbReference>